<dbReference type="HOGENOM" id="CLU_050192_2_3_10"/>
<feature type="transmembrane region" description="Helical" evidence="1">
    <location>
        <begin position="85"/>
        <end position="105"/>
    </location>
</feature>
<dbReference type="EMBL" id="GL945017">
    <property type="protein sequence ID" value="EGN57556.1"/>
    <property type="molecule type" value="Genomic_DNA"/>
</dbReference>
<protein>
    <submittedName>
        <fullName evidence="4">Anti-FecI sigma factor, FecR</fullName>
    </submittedName>
</protein>
<proteinExistence type="predicted"/>
<keyword evidence="1" id="KW-0812">Transmembrane</keyword>
<dbReference type="Gene3D" id="2.60.120.1440">
    <property type="match status" value="1"/>
</dbReference>
<dbReference type="PANTHER" id="PTHR30273:SF2">
    <property type="entry name" value="PROTEIN FECR"/>
    <property type="match status" value="1"/>
</dbReference>
<dbReference type="AlphaFoldDB" id="F8N810"/>
<name>F8N810_9BACT</name>
<evidence type="ECO:0000313" key="4">
    <source>
        <dbReference type="EMBL" id="EGN57556.1"/>
    </source>
</evidence>
<evidence type="ECO:0000256" key="1">
    <source>
        <dbReference type="SAM" id="Phobius"/>
    </source>
</evidence>
<dbReference type="Pfam" id="PF04773">
    <property type="entry name" value="FecR"/>
    <property type="match status" value="1"/>
</dbReference>
<dbReference type="InterPro" id="IPR012373">
    <property type="entry name" value="Ferrdict_sens_TM"/>
</dbReference>
<sequence length="330" mass="37187">MELNDEILIRFLNGACDTEELQAVTDWLAADLSHAYALFHLESVCRSAEASTMSSREVSLRLRSLMRRLEAEDLRRQRAITRRRWWRWAAVVAGVIFLGALGFWLSGSNSPLHASDMLIARTTGDKPRVVRLADGSAVWLKAGSELRYPHRFSQKERRVELQGEAYFEVTKNRYQPFVVSGKAVDVKVLGTKFVFSINGNGHLATVSLIEGSVEVRDVKRDARLLLKPRQRVTLNTVTGQQRVENMDTRLAAAWHNNLIPFTNANVKDIAHTLEQLYGVKVNVSDNVDLTQTFSGAVFLAPNIDSVLSLIRSTVPINYHRRGSEVWITSD</sequence>
<evidence type="ECO:0000313" key="5">
    <source>
        <dbReference type="Proteomes" id="UP000002772"/>
    </source>
</evidence>
<dbReference type="Pfam" id="PF16344">
    <property type="entry name" value="FecR_C"/>
    <property type="match status" value="1"/>
</dbReference>
<dbReference type="GO" id="GO:0016989">
    <property type="term" value="F:sigma factor antagonist activity"/>
    <property type="evidence" value="ECO:0007669"/>
    <property type="project" value="TreeGrafter"/>
</dbReference>
<dbReference type="PIRSF" id="PIRSF018266">
    <property type="entry name" value="FecR"/>
    <property type="match status" value="1"/>
</dbReference>
<feature type="domain" description="FecR protein" evidence="2">
    <location>
        <begin position="121"/>
        <end position="214"/>
    </location>
</feature>
<evidence type="ECO:0000259" key="3">
    <source>
        <dbReference type="Pfam" id="PF16344"/>
    </source>
</evidence>
<dbReference type="PANTHER" id="PTHR30273">
    <property type="entry name" value="PERIPLASMIC SIGNAL SENSOR AND SIGMA FACTOR ACTIVATOR FECR-RELATED"/>
    <property type="match status" value="1"/>
</dbReference>
<accession>F8N810</accession>
<reference evidence="5" key="1">
    <citation type="journal article" date="2011" name="Stand. Genomic Sci.">
        <title>Non-contiguous finished genome sequence of the opportunistic oral pathogen Prevotella multisaccharivorax type strain (PPPA20).</title>
        <authorList>
            <person name="Pati A."/>
            <person name="Gronow S."/>
            <person name="Lu M."/>
            <person name="Lapidus A."/>
            <person name="Nolan M."/>
            <person name="Lucas S."/>
            <person name="Hammon N."/>
            <person name="Deshpande S."/>
            <person name="Cheng J.F."/>
            <person name="Tapia R."/>
            <person name="Han C."/>
            <person name="Goodwin L."/>
            <person name="Pitluck S."/>
            <person name="Liolios K."/>
            <person name="Pagani I."/>
            <person name="Mavromatis K."/>
            <person name="Mikhailova N."/>
            <person name="Huntemann M."/>
            <person name="Chen A."/>
            <person name="Palaniappan K."/>
            <person name="Land M."/>
            <person name="Hauser L."/>
            <person name="Detter J.C."/>
            <person name="Brambilla E.M."/>
            <person name="Rohde M."/>
            <person name="Goker M."/>
            <person name="Woyke T."/>
            <person name="Bristow J."/>
            <person name="Eisen J.A."/>
            <person name="Markowitz V."/>
            <person name="Hugenholtz P."/>
            <person name="Kyrpides N.C."/>
            <person name="Klenk H.P."/>
            <person name="Ivanova N."/>
        </authorList>
    </citation>
    <scope>NUCLEOTIDE SEQUENCE [LARGE SCALE GENOMIC DNA]</scope>
    <source>
        <strain evidence="5">DSM 17128</strain>
    </source>
</reference>
<dbReference type="InterPro" id="IPR006860">
    <property type="entry name" value="FecR"/>
</dbReference>
<keyword evidence="5" id="KW-1185">Reference proteome</keyword>
<keyword evidence="1" id="KW-1133">Transmembrane helix</keyword>
<dbReference type="Gene3D" id="3.55.50.30">
    <property type="match status" value="1"/>
</dbReference>
<dbReference type="OrthoDB" id="1098987at2"/>
<dbReference type="InterPro" id="IPR032508">
    <property type="entry name" value="FecR_C"/>
</dbReference>
<dbReference type="STRING" id="688246.Premu_2166"/>
<gene>
    <name evidence="4" type="ORF">Premu_2166</name>
</gene>
<keyword evidence="1" id="KW-0472">Membrane</keyword>
<organism evidence="4 5">
    <name type="scientific">Hallella multisaccharivorax DSM 17128</name>
    <dbReference type="NCBI Taxonomy" id="688246"/>
    <lineage>
        <taxon>Bacteria</taxon>
        <taxon>Pseudomonadati</taxon>
        <taxon>Bacteroidota</taxon>
        <taxon>Bacteroidia</taxon>
        <taxon>Bacteroidales</taxon>
        <taxon>Prevotellaceae</taxon>
        <taxon>Hallella</taxon>
    </lineage>
</organism>
<dbReference type="eggNOG" id="COG3712">
    <property type="taxonomic scope" value="Bacteria"/>
</dbReference>
<evidence type="ECO:0000259" key="2">
    <source>
        <dbReference type="Pfam" id="PF04773"/>
    </source>
</evidence>
<dbReference type="Proteomes" id="UP000002772">
    <property type="component" value="Unassembled WGS sequence"/>
</dbReference>
<dbReference type="RefSeq" id="WP_007575197.1">
    <property type="nucleotide sequence ID" value="NZ_BPTS01000002.1"/>
</dbReference>
<feature type="domain" description="Protein FecR C-terminal" evidence="3">
    <location>
        <begin position="261"/>
        <end position="327"/>
    </location>
</feature>